<dbReference type="EMBL" id="JBHSCL010000004">
    <property type="protein sequence ID" value="MFC4220481.1"/>
    <property type="molecule type" value="Genomic_DNA"/>
</dbReference>
<dbReference type="PROSITE" id="PS51257">
    <property type="entry name" value="PROKAR_LIPOPROTEIN"/>
    <property type="match status" value="1"/>
</dbReference>
<sequence length="361" mass="38558">MKKLTLAVFALFAFTFYSCEVEPVGSDSLESVNGKGKLKVKSEKSEETCNITVLPTLPETVNACTTAKGIEANGTYFDLTVNDTELAGDYGAWCIDVDLSLNGNECFDALVFSSYDPAIPAGVVENPDNLDLVNYILNQDFLSQGYTMGEIQWAIWELLDDANCIACTFLGSEGADWDVADAQAIVDDAVANGEGYEPGEGNNLAIVLVPTNNRQPVVIPIPLECEEEPEGGCETAFARGTDGNTCFIGNGFNRWGWSIGPLSDGAEESYDIYAGAGQCDISKGELIGTVDVSYVGGEVTVTYNIDDSYNVTETHTYAGNSMFPTKNGKPTVAPGQYTISDDLGDEIYVIAHAVVCGEGDD</sequence>
<reference evidence="2" key="1">
    <citation type="journal article" date="2019" name="Int. J. Syst. Evol. Microbiol.">
        <title>The Global Catalogue of Microorganisms (GCM) 10K type strain sequencing project: providing services to taxonomists for standard genome sequencing and annotation.</title>
        <authorList>
            <consortium name="The Broad Institute Genomics Platform"/>
            <consortium name="The Broad Institute Genome Sequencing Center for Infectious Disease"/>
            <person name="Wu L."/>
            <person name="Ma J."/>
        </authorList>
    </citation>
    <scope>NUCLEOTIDE SEQUENCE [LARGE SCALE GENOMIC DNA]</scope>
    <source>
        <strain evidence="2">CGMCC 1.15774</strain>
    </source>
</reference>
<protein>
    <submittedName>
        <fullName evidence="1">Uncharacterized protein</fullName>
    </submittedName>
</protein>
<dbReference type="RefSeq" id="WP_379764093.1">
    <property type="nucleotide sequence ID" value="NZ_JBHSCL010000004.1"/>
</dbReference>
<comment type="caution">
    <text evidence="1">The sequence shown here is derived from an EMBL/GenBank/DDBJ whole genome shotgun (WGS) entry which is preliminary data.</text>
</comment>
<name>A0ABV8PMI9_9FLAO</name>
<gene>
    <name evidence="1" type="ORF">ACFOWS_10070</name>
</gene>
<evidence type="ECO:0000313" key="1">
    <source>
        <dbReference type="EMBL" id="MFC4220481.1"/>
    </source>
</evidence>
<evidence type="ECO:0000313" key="2">
    <source>
        <dbReference type="Proteomes" id="UP001595841"/>
    </source>
</evidence>
<dbReference type="Proteomes" id="UP001595841">
    <property type="component" value="Unassembled WGS sequence"/>
</dbReference>
<proteinExistence type="predicted"/>
<accession>A0ABV8PMI9</accession>
<keyword evidence="2" id="KW-1185">Reference proteome</keyword>
<organism evidence="1 2">
    <name type="scientific">Flagellimonas marina</name>
    <dbReference type="NCBI Taxonomy" id="1775168"/>
    <lineage>
        <taxon>Bacteria</taxon>
        <taxon>Pseudomonadati</taxon>
        <taxon>Bacteroidota</taxon>
        <taxon>Flavobacteriia</taxon>
        <taxon>Flavobacteriales</taxon>
        <taxon>Flavobacteriaceae</taxon>
        <taxon>Flagellimonas</taxon>
    </lineage>
</organism>